<evidence type="ECO:0000313" key="3">
    <source>
        <dbReference type="EMBL" id="RZB41144.1"/>
    </source>
</evidence>
<keyword evidence="2" id="KW-0472">Membrane</keyword>
<evidence type="ECO:0008006" key="5">
    <source>
        <dbReference type="Google" id="ProtNLM"/>
    </source>
</evidence>
<comment type="caution">
    <text evidence="3">The sequence shown here is derived from an EMBL/GenBank/DDBJ whole genome shotgun (WGS) entry which is preliminary data.</text>
</comment>
<dbReference type="EMBL" id="QZWG01001088">
    <property type="protein sequence ID" value="RZB41144.1"/>
    <property type="molecule type" value="Genomic_DNA"/>
</dbReference>
<proteinExistence type="predicted"/>
<name>A0A445EXS9_GLYSO</name>
<protein>
    <recommendedName>
        <fullName evidence="5">Transmembrane protein</fullName>
    </recommendedName>
</protein>
<dbReference type="AlphaFoldDB" id="A0A445EXS9"/>
<evidence type="ECO:0000256" key="2">
    <source>
        <dbReference type="SAM" id="Phobius"/>
    </source>
</evidence>
<feature type="region of interest" description="Disordered" evidence="1">
    <location>
        <begin position="63"/>
        <end position="94"/>
    </location>
</feature>
<sequence length="94" mass="10430">MNVDCSNPVKSFMAHKTILLSFLVFLILQHNFGSMEASRKRINIHPHQPIPRSPQPPSVYWYIPNDDNVGGGDAYRPTSPGHSPGVGHETPPTK</sequence>
<feature type="transmembrane region" description="Helical" evidence="2">
    <location>
        <begin position="12"/>
        <end position="32"/>
    </location>
</feature>
<keyword evidence="2" id="KW-1133">Transmembrane helix</keyword>
<keyword evidence="2" id="KW-0812">Transmembrane</keyword>
<reference evidence="3 4" key="1">
    <citation type="submission" date="2018-09" db="EMBL/GenBank/DDBJ databases">
        <title>A high-quality reference genome of wild soybean provides a powerful tool to mine soybean genomes.</title>
        <authorList>
            <person name="Xie M."/>
            <person name="Chung C.Y.L."/>
            <person name="Li M.-W."/>
            <person name="Wong F.-L."/>
            <person name="Chan T.-F."/>
            <person name="Lam H.-M."/>
        </authorList>
    </citation>
    <scope>NUCLEOTIDE SEQUENCE [LARGE SCALE GENOMIC DNA]</scope>
    <source>
        <strain evidence="4">cv. W05</strain>
        <tissue evidence="3">Hypocotyl of etiolated seedlings</tissue>
    </source>
</reference>
<organism evidence="3 4">
    <name type="scientific">Glycine soja</name>
    <name type="common">Wild soybean</name>
    <dbReference type="NCBI Taxonomy" id="3848"/>
    <lineage>
        <taxon>Eukaryota</taxon>
        <taxon>Viridiplantae</taxon>
        <taxon>Streptophyta</taxon>
        <taxon>Embryophyta</taxon>
        <taxon>Tracheophyta</taxon>
        <taxon>Spermatophyta</taxon>
        <taxon>Magnoliopsida</taxon>
        <taxon>eudicotyledons</taxon>
        <taxon>Gunneridae</taxon>
        <taxon>Pentapetalae</taxon>
        <taxon>rosids</taxon>
        <taxon>fabids</taxon>
        <taxon>Fabales</taxon>
        <taxon>Fabaceae</taxon>
        <taxon>Papilionoideae</taxon>
        <taxon>50 kb inversion clade</taxon>
        <taxon>NPAAA clade</taxon>
        <taxon>indigoferoid/millettioid clade</taxon>
        <taxon>Phaseoleae</taxon>
        <taxon>Glycine</taxon>
        <taxon>Glycine subgen. Soja</taxon>
    </lineage>
</organism>
<accession>A0A445EXS9</accession>
<evidence type="ECO:0000313" key="4">
    <source>
        <dbReference type="Proteomes" id="UP000289340"/>
    </source>
</evidence>
<dbReference type="Proteomes" id="UP000289340">
    <property type="component" value="Unassembled WGS sequence"/>
</dbReference>
<evidence type="ECO:0000256" key="1">
    <source>
        <dbReference type="SAM" id="MobiDB-lite"/>
    </source>
</evidence>
<keyword evidence="4" id="KW-1185">Reference proteome</keyword>
<gene>
    <name evidence="3" type="ORF">D0Y65_055447</name>
</gene>